<feature type="repeat" description="ANK" evidence="1">
    <location>
        <begin position="213"/>
        <end position="235"/>
    </location>
</feature>
<dbReference type="SUPFAM" id="SSF48403">
    <property type="entry name" value="Ankyrin repeat"/>
    <property type="match status" value="1"/>
</dbReference>
<dbReference type="SMART" id="SM00248">
    <property type="entry name" value="ANK"/>
    <property type="match status" value="3"/>
</dbReference>
<sequence length="385" mass="42985">MKMIELDDDNYERWRICIESYLVSKDLWKAIISSERPSEVDETEWTKRVAAALHAIQISCGKEGFEKIKDTNSAKCAWDKLAQMHENKDDSESHCIDLSEEEEEGEEGEEEEEGDEGEEGEEGEEGHCIDLSEEGEEGHCIDLSEEDEEGEEGEEGEGGGRGGGGGGGGEIVAEEESVSQEDIPAKLKQLEDAIVKGNVDVVRELKNSVIVSEDDTALHLAVHLGQKKIVEELLECILKDQTGKKEVDWCKALSLAALAGETKIAKFLVGMNKNLLTITGRRGHIPLVAACDAGYKEMARYLYRNTPFDLLRPEGGKQGYLFLAISIRNKLYDIALDALHRCPNMMTNGGELAPLRELAGTPSEFFTGSKLRFWQRWIYYCKYHF</sequence>
<gene>
    <name evidence="3" type="ORF">SLEP1_g54480</name>
</gene>
<dbReference type="PANTHER" id="PTHR47303:SF1">
    <property type="entry name" value="NF-KAPPA-B INHIBITOR BETA"/>
    <property type="match status" value="1"/>
</dbReference>
<keyword evidence="1" id="KW-0040">ANK repeat</keyword>
<feature type="compositionally biased region" description="Acidic residues" evidence="2">
    <location>
        <begin position="145"/>
        <end position="157"/>
    </location>
</feature>
<feature type="region of interest" description="Disordered" evidence="2">
    <location>
        <begin position="145"/>
        <end position="182"/>
    </location>
</feature>
<evidence type="ECO:0000313" key="3">
    <source>
        <dbReference type="EMBL" id="GKV47592.1"/>
    </source>
</evidence>
<organism evidence="3 4">
    <name type="scientific">Rubroshorea leprosula</name>
    <dbReference type="NCBI Taxonomy" id="152421"/>
    <lineage>
        <taxon>Eukaryota</taxon>
        <taxon>Viridiplantae</taxon>
        <taxon>Streptophyta</taxon>
        <taxon>Embryophyta</taxon>
        <taxon>Tracheophyta</taxon>
        <taxon>Spermatophyta</taxon>
        <taxon>Magnoliopsida</taxon>
        <taxon>eudicotyledons</taxon>
        <taxon>Gunneridae</taxon>
        <taxon>Pentapetalae</taxon>
        <taxon>rosids</taxon>
        <taxon>malvids</taxon>
        <taxon>Malvales</taxon>
        <taxon>Dipterocarpaceae</taxon>
        <taxon>Rubroshorea</taxon>
    </lineage>
</organism>
<name>A0AAV5MGJ6_9ROSI</name>
<feature type="compositionally biased region" description="Acidic residues" evidence="2">
    <location>
        <begin position="98"/>
        <end position="124"/>
    </location>
</feature>
<reference evidence="3 4" key="1">
    <citation type="journal article" date="2021" name="Commun. Biol.">
        <title>The genome of Shorea leprosula (Dipterocarpaceae) highlights the ecological relevance of drought in aseasonal tropical rainforests.</title>
        <authorList>
            <person name="Ng K.K.S."/>
            <person name="Kobayashi M.J."/>
            <person name="Fawcett J.A."/>
            <person name="Hatakeyama M."/>
            <person name="Paape T."/>
            <person name="Ng C.H."/>
            <person name="Ang C.C."/>
            <person name="Tnah L.H."/>
            <person name="Lee C.T."/>
            <person name="Nishiyama T."/>
            <person name="Sese J."/>
            <person name="O'Brien M.J."/>
            <person name="Copetti D."/>
            <person name="Mohd Noor M.I."/>
            <person name="Ong R.C."/>
            <person name="Putra M."/>
            <person name="Sireger I.Z."/>
            <person name="Indrioko S."/>
            <person name="Kosugi Y."/>
            <person name="Izuno A."/>
            <person name="Isagi Y."/>
            <person name="Lee S.L."/>
            <person name="Shimizu K.K."/>
        </authorList>
    </citation>
    <scope>NUCLEOTIDE SEQUENCE [LARGE SCALE GENOMIC DNA]</scope>
    <source>
        <strain evidence="3">214</strain>
    </source>
</reference>
<proteinExistence type="predicted"/>
<evidence type="ECO:0000256" key="1">
    <source>
        <dbReference type="PROSITE-ProRule" id="PRU00023"/>
    </source>
</evidence>
<dbReference type="Proteomes" id="UP001054252">
    <property type="component" value="Unassembled WGS sequence"/>
</dbReference>
<dbReference type="PANTHER" id="PTHR47303">
    <property type="match status" value="1"/>
</dbReference>
<feature type="region of interest" description="Disordered" evidence="2">
    <location>
        <begin position="86"/>
        <end position="125"/>
    </location>
</feature>
<keyword evidence="4" id="KW-1185">Reference proteome</keyword>
<evidence type="ECO:0008006" key="5">
    <source>
        <dbReference type="Google" id="ProtNLM"/>
    </source>
</evidence>
<comment type="caution">
    <text evidence="3">The sequence shown here is derived from an EMBL/GenBank/DDBJ whole genome shotgun (WGS) entry which is preliminary data.</text>
</comment>
<feature type="compositionally biased region" description="Basic and acidic residues" evidence="2">
    <location>
        <begin position="86"/>
        <end position="97"/>
    </location>
</feature>
<dbReference type="InterPro" id="IPR036770">
    <property type="entry name" value="Ankyrin_rpt-contain_sf"/>
</dbReference>
<dbReference type="AlphaFoldDB" id="A0AAV5MGJ6"/>
<evidence type="ECO:0000256" key="2">
    <source>
        <dbReference type="SAM" id="MobiDB-lite"/>
    </source>
</evidence>
<dbReference type="InterPro" id="IPR002110">
    <property type="entry name" value="Ankyrin_rpt"/>
</dbReference>
<dbReference type="Pfam" id="PF14223">
    <property type="entry name" value="Retrotran_gag_2"/>
    <property type="match status" value="1"/>
</dbReference>
<dbReference type="Gene3D" id="1.25.40.20">
    <property type="entry name" value="Ankyrin repeat-containing domain"/>
    <property type="match status" value="1"/>
</dbReference>
<dbReference type="PROSITE" id="PS50297">
    <property type="entry name" value="ANK_REP_REGION"/>
    <property type="match status" value="1"/>
</dbReference>
<evidence type="ECO:0000313" key="4">
    <source>
        <dbReference type="Proteomes" id="UP001054252"/>
    </source>
</evidence>
<protein>
    <recommendedName>
        <fullName evidence="5">DUF4219 domain-containing protein</fullName>
    </recommendedName>
</protein>
<dbReference type="PROSITE" id="PS50088">
    <property type="entry name" value="ANK_REPEAT"/>
    <property type="match status" value="1"/>
</dbReference>
<dbReference type="EMBL" id="BPVZ01000231">
    <property type="protein sequence ID" value="GKV47592.1"/>
    <property type="molecule type" value="Genomic_DNA"/>
</dbReference>
<dbReference type="Pfam" id="PF00023">
    <property type="entry name" value="Ank"/>
    <property type="match status" value="1"/>
</dbReference>
<accession>A0AAV5MGJ6</accession>
<feature type="compositionally biased region" description="Gly residues" evidence="2">
    <location>
        <begin position="159"/>
        <end position="170"/>
    </location>
</feature>